<sequence length="62" mass="6138">MPALVIITTIIVFAFESLVQLRYGAMSAIGLLLIAIGAKAKSPVVAGAGALVLLVTATGPGS</sequence>
<dbReference type="AlphaFoldDB" id="A0A939FEV2"/>
<name>A0A939FEV2_9ACTN</name>
<evidence type="ECO:0000313" key="2">
    <source>
        <dbReference type="Proteomes" id="UP000664167"/>
    </source>
</evidence>
<dbReference type="Proteomes" id="UP000664167">
    <property type="component" value="Unassembled WGS sequence"/>
</dbReference>
<accession>A0A939FEV2</accession>
<dbReference type="EMBL" id="JAFLRJ010000486">
    <property type="protein sequence ID" value="MBO0517049.1"/>
    <property type="molecule type" value="Genomic_DNA"/>
</dbReference>
<keyword evidence="2" id="KW-1185">Reference proteome</keyword>
<reference evidence="1" key="1">
    <citation type="submission" date="2021-03" db="EMBL/GenBank/DDBJ databases">
        <title>Streptomyces poriferae sp. nov., a novel marine sponge-derived Actinobacteria species with anti-MRSA activity.</title>
        <authorList>
            <person name="Sandoval-Powers M."/>
            <person name="Kralova S."/>
            <person name="Nguyen G.-S."/>
            <person name="Fawwal D."/>
            <person name="Degnes K."/>
            <person name="Klinkenberg G."/>
            <person name="Sletta H."/>
            <person name="Wentzel A."/>
            <person name="Liles M.R."/>
        </authorList>
    </citation>
    <scope>NUCLEOTIDE SEQUENCE</scope>
    <source>
        <strain evidence="1">DSM 41794</strain>
    </source>
</reference>
<protein>
    <submittedName>
        <fullName evidence="1">Uncharacterized protein</fullName>
    </submittedName>
</protein>
<evidence type="ECO:0000313" key="1">
    <source>
        <dbReference type="EMBL" id="MBO0517049.1"/>
    </source>
</evidence>
<gene>
    <name evidence="1" type="ORF">J0695_35595</name>
</gene>
<comment type="caution">
    <text evidence="1">The sequence shown here is derived from an EMBL/GenBank/DDBJ whole genome shotgun (WGS) entry which is preliminary data.</text>
</comment>
<organism evidence="1 2">
    <name type="scientific">Streptomyces beijiangensis</name>
    <dbReference type="NCBI Taxonomy" id="163361"/>
    <lineage>
        <taxon>Bacteria</taxon>
        <taxon>Bacillati</taxon>
        <taxon>Actinomycetota</taxon>
        <taxon>Actinomycetes</taxon>
        <taxon>Kitasatosporales</taxon>
        <taxon>Streptomycetaceae</taxon>
        <taxon>Streptomyces</taxon>
    </lineage>
</organism>
<proteinExistence type="predicted"/>
<dbReference type="RefSeq" id="WP_206968910.1">
    <property type="nucleotide sequence ID" value="NZ_BAAAJJ010000001.1"/>
</dbReference>